<dbReference type="Pfam" id="PF09986">
    <property type="entry name" value="DUF2225"/>
    <property type="match status" value="1"/>
</dbReference>
<evidence type="ECO:0000313" key="1">
    <source>
        <dbReference type="EMBL" id="PZD94961.1"/>
    </source>
</evidence>
<name>A0A2W1LSZ1_9BACL</name>
<sequence length="238" mass="28134">MRRLEVLEPLFQVKIKCPCCENEFMSSRVRPSFKKSIKTDTDFCHYYKEEVNPDYYVVRVCPMCGFASTENAKQELNDRQRKLYYEKIGVNWVSRDYGGPRSWEEALATYKLSLICAQIIGEKDRVVAGLLHHIAWLYRYKSNKEQEQRFLKFALDAYIKVYEVEGVSVNNAKLMYLIGELHRRVDEPYAAVKWFGRVINDKSIVDAAMIRASREQWQLLREEMKAKEMELPEEMEEA</sequence>
<comment type="caution">
    <text evidence="1">The sequence shown here is derived from an EMBL/GenBank/DDBJ whole genome shotgun (WGS) entry which is preliminary data.</text>
</comment>
<gene>
    <name evidence="1" type="ORF">DNH61_15060</name>
</gene>
<accession>A0A2W1LSZ1</accession>
<proteinExistence type="predicted"/>
<reference evidence="1 2" key="1">
    <citation type="submission" date="2018-06" db="EMBL/GenBank/DDBJ databases">
        <title>Paenibacillus imtechensis sp. nov.</title>
        <authorList>
            <person name="Pinnaka A.K."/>
            <person name="Singh H."/>
            <person name="Kaur M."/>
        </authorList>
    </citation>
    <scope>NUCLEOTIDE SEQUENCE [LARGE SCALE GENOMIC DNA]</scope>
    <source>
        <strain evidence="1 2">SMB1</strain>
    </source>
</reference>
<dbReference type="AlphaFoldDB" id="A0A2W1LSZ1"/>
<evidence type="ECO:0000313" key="2">
    <source>
        <dbReference type="Proteomes" id="UP000249522"/>
    </source>
</evidence>
<dbReference type="EMBL" id="QKRB01000046">
    <property type="protein sequence ID" value="PZD94961.1"/>
    <property type="molecule type" value="Genomic_DNA"/>
</dbReference>
<organism evidence="1 2">
    <name type="scientific">Paenibacillus sambharensis</name>
    <dbReference type="NCBI Taxonomy" id="1803190"/>
    <lineage>
        <taxon>Bacteria</taxon>
        <taxon>Bacillati</taxon>
        <taxon>Bacillota</taxon>
        <taxon>Bacilli</taxon>
        <taxon>Bacillales</taxon>
        <taxon>Paenibacillaceae</taxon>
        <taxon>Paenibacillus</taxon>
    </lineage>
</organism>
<protein>
    <submittedName>
        <fullName evidence="1">DUF2225 domain-containing protein</fullName>
    </submittedName>
</protein>
<keyword evidence="2" id="KW-1185">Reference proteome</keyword>
<dbReference type="InterPro" id="IPR018708">
    <property type="entry name" value="DUF2225"/>
</dbReference>
<dbReference type="Proteomes" id="UP000249522">
    <property type="component" value="Unassembled WGS sequence"/>
</dbReference>
<dbReference type="OrthoDB" id="9780343at2"/>